<sequence>MKRLLRWVVGLLLVVVLLAGALFVHVWYFKPVRIDWFYARTFAQFALNSPEMLSSMRVLPRWLDFSGDKLDDVSVAREAEQLDLLQRSRETLRRYDPASFDADARLSYDVLDYYLQIAEEGVDRFRDHGFLVTQMSGVHTDLPDFMTSTHQVSDLRDARNYVARLRLFPRKFDQVLERLELREAKHLIPPRFAIDKVLGQMHSFIEPAPRDNPLYTSFVQKLDKLPAGTIDPQTRDALLGDTAATIEHAIYPAYQKLIAYFSALAAKTQANDGAWSLPDGEAYYAWRVRLQTTTDMTPAQVHALGLSEVARIAAEMEPILQGEGLTEGSVGARVQQLAQRPDQRYPNTDEGRTAMLAEYQRLLDEIDAGIGAAFDVRPKLGVEVRAVPAYAQEGKAGAYYQPGSFDGSRPGLFYANMRDPGSTPRFAMRTLAYHEGIPGHHFQIAIAQELKGVPFFRRILGFTAYAEGWALYAERLAWEMGFEQAPLDNLGRLRDEMLRAVRLVVDSGIHHQRWTREQAIAYMLENTGMGESEVVTEIERYFVMPGQALAYKAGMLKILELRERARQRLGDRFDLRAFHNQVLTRGSLPLGLLERVIDGWIAETSGQP</sequence>
<dbReference type="EMBL" id="QFPO01000023">
    <property type="protein sequence ID" value="PZQ10004.1"/>
    <property type="molecule type" value="Genomic_DNA"/>
</dbReference>
<dbReference type="PANTHER" id="PTHR33361">
    <property type="entry name" value="GLR0591 PROTEIN"/>
    <property type="match status" value="1"/>
</dbReference>
<dbReference type="InterPro" id="IPR010281">
    <property type="entry name" value="DUF885"/>
</dbReference>
<evidence type="ECO:0000313" key="2">
    <source>
        <dbReference type="Proteomes" id="UP000249046"/>
    </source>
</evidence>
<dbReference type="PANTHER" id="PTHR33361:SF2">
    <property type="entry name" value="DUF885 DOMAIN-CONTAINING PROTEIN"/>
    <property type="match status" value="1"/>
</dbReference>
<evidence type="ECO:0000313" key="1">
    <source>
        <dbReference type="EMBL" id="PZQ10004.1"/>
    </source>
</evidence>
<comment type="caution">
    <text evidence="1">The sequence shown here is derived from an EMBL/GenBank/DDBJ whole genome shotgun (WGS) entry which is preliminary data.</text>
</comment>
<protein>
    <submittedName>
        <fullName evidence="1">DUF885 domain-containing protein</fullName>
    </submittedName>
</protein>
<accession>A0A2W5K3F9</accession>
<organism evidence="1 2">
    <name type="scientific">Rhodanobacter denitrificans</name>
    <dbReference type="NCBI Taxonomy" id="666685"/>
    <lineage>
        <taxon>Bacteria</taxon>
        <taxon>Pseudomonadati</taxon>
        <taxon>Pseudomonadota</taxon>
        <taxon>Gammaproteobacteria</taxon>
        <taxon>Lysobacterales</taxon>
        <taxon>Rhodanobacteraceae</taxon>
        <taxon>Rhodanobacter</taxon>
    </lineage>
</organism>
<dbReference type="Pfam" id="PF05960">
    <property type="entry name" value="DUF885"/>
    <property type="match status" value="1"/>
</dbReference>
<proteinExistence type="predicted"/>
<gene>
    <name evidence="1" type="ORF">DI564_16880</name>
</gene>
<dbReference type="AlphaFoldDB" id="A0A2W5K3F9"/>
<name>A0A2W5K3F9_9GAMM</name>
<dbReference type="Proteomes" id="UP000249046">
    <property type="component" value="Unassembled WGS sequence"/>
</dbReference>
<reference evidence="1 2" key="1">
    <citation type="submission" date="2017-08" db="EMBL/GenBank/DDBJ databases">
        <title>Infants hospitalized years apart are colonized by the same room-sourced microbial strains.</title>
        <authorList>
            <person name="Brooks B."/>
            <person name="Olm M.R."/>
            <person name="Firek B.A."/>
            <person name="Baker R."/>
            <person name="Thomas B.C."/>
            <person name="Morowitz M.J."/>
            <person name="Banfield J.F."/>
        </authorList>
    </citation>
    <scope>NUCLEOTIDE SEQUENCE [LARGE SCALE GENOMIC DNA]</scope>
    <source>
        <strain evidence="1">S2_005_003_R2_42</strain>
    </source>
</reference>